<dbReference type="Proteomes" id="UP001159428">
    <property type="component" value="Unassembled WGS sequence"/>
</dbReference>
<evidence type="ECO:0000313" key="1">
    <source>
        <dbReference type="EMBL" id="CAH3164539.1"/>
    </source>
</evidence>
<dbReference type="EMBL" id="CALNXJ010000105">
    <property type="protein sequence ID" value="CAH3164539.1"/>
    <property type="molecule type" value="Genomic_DNA"/>
</dbReference>
<gene>
    <name evidence="1" type="ORF">PMEA_00002329</name>
</gene>
<evidence type="ECO:0000313" key="2">
    <source>
        <dbReference type="Proteomes" id="UP001159428"/>
    </source>
</evidence>
<evidence type="ECO:0008006" key="3">
    <source>
        <dbReference type="Google" id="ProtNLM"/>
    </source>
</evidence>
<comment type="caution">
    <text evidence="1">The sequence shown here is derived from an EMBL/GenBank/DDBJ whole genome shotgun (WGS) entry which is preliminary data.</text>
</comment>
<dbReference type="PANTHER" id="PTHR33845">
    <property type="entry name" value="C2H2-TYPE DOMAIN-CONTAINING PROTEIN"/>
    <property type="match status" value="1"/>
</dbReference>
<dbReference type="AlphaFoldDB" id="A0AAU9Y1L0"/>
<protein>
    <recommendedName>
        <fullName evidence="3">Transposase</fullName>
    </recommendedName>
</protein>
<dbReference type="PANTHER" id="PTHR33845:SF1">
    <property type="entry name" value="C2H2-TYPE DOMAIN-CONTAINING PROTEIN"/>
    <property type="match status" value="1"/>
</dbReference>
<accession>A0AAU9Y1L0</accession>
<proteinExistence type="predicted"/>
<keyword evidence="2" id="KW-1185">Reference proteome</keyword>
<organism evidence="1 2">
    <name type="scientific">Pocillopora meandrina</name>
    <dbReference type="NCBI Taxonomy" id="46732"/>
    <lineage>
        <taxon>Eukaryota</taxon>
        <taxon>Metazoa</taxon>
        <taxon>Cnidaria</taxon>
        <taxon>Anthozoa</taxon>
        <taxon>Hexacorallia</taxon>
        <taxon>Scleractinia</taxon>
        <taxon>Astrocoeniina</taxon>
        <taxon>Pocilloporidae</taxon>
        <taxon>Pocillopora</taxon>
    </lineage>
</organism>
<sequence>MRKSKSQLQMRTFVHIFQSCNQDSVTVLAIVDGVLKQLKATIPELRRVHFRQDNAGCYHSASILLVIEQVAKKSDINITVDLSDPQWGKGSCDRKAATIKCHMRRFLNSGHDIETAEQMKSAMVSSGGPTWSKSHVVRFKRYS</sequence>
<reference evidence="1 2" key="1">
    <citation type="submission" date="2022-05" db="EMBL/GenBank/DDBJ databases">
        <authorList>
            <consortium name="Genoscope - CEA"/>
            <person name="William W."/>
        </authorList>
    </citation>
    <scope>NUCLEOTIDE SEQUENCE [LARGE SCALE GENOMIC DNA]</scope>
</reference>
<name>A0AAU9Y1L0_9CNID</name>